<accession>A0A1I0H1V5</accession>
<dbReference type="EMBL" id="FOHK01000014">
    <property type="protein sequence ID" value="SET77498.1"/>
    <property type="molecule type" value="Genomic_DNA"/>
</dbReference>
<evidence type="ECO:0000313" key="3">
    <source>
        <dbReference type="Proteomes" id="UP000199308"/>
    </source>
</evidence>
<protein>
    <submittedName>
        <fullName evidence="2">Uncharacterized protein</fullName>
    </submittedName>
</protein>
<name>A0A1I0H1V5_THASX</name>
<keyword evidence="1" id="KW-1133">Transmembrane helix</keyword>
<feature type="transmembrane region" description="Helical" evidence="1">
    <location>
        <begin position="38"/>
        <end position="60"/>
    </location>
</feature>
<feature type="transmembrane region" description="Helical" evidence="1">
    <location>
        <begin position="83"/>
        <end position="107"/>
    </location>
</feature>
<dbReference type="RefSeq" id="WP_093331425.1">
    <property type="nucleotide sequence ID" value="NZ_AP027363.1"/>
</dbReference>
<sequence>MDNLDSLLQQPLPEIEDNGFTVQTMQRIKSYQRAKNRIIASIVVLFAAIFALTLPLGQWFSNLTQVFSFSIPSAPSPVISDSLVQAISSPALATIVCTFAILLGFIFSDNR</sequence>
<dbReference type="STRING" id="349064.SAMN05660429_02646"/>
<evidence type="ECO:0000313" key="2">
    <source>
        <dbReference type="EMBL" id="SET77498.1"/>
    </source>
</evidence>
<dbReference type="AlphaFoldDB" id="A0A1I0H1V5"/>
<gene>
    <name evidence="2" type="ORF">SAMN05660429_02646</name>
</gene>
<dbReference type="Proteomes" id="UP000199308">
    <property type="component" value="Unassembled WGS sequence"/>
</dbReference>
<reference evidence="2 3" key="1">
    <citation type="submission" date="2016-10" db="EMBL/GenBank/DDBJ databases">
        <authorList>
            <person name="de Groot N.N."/>
        </authorList>
    </citation>
    <scope>NUCLEOTIDE SEQUENCE [LARGE SCALE GENOMIC DNA]</scope>
    <source>
        <strain evidence="2 3">DSM 19706</strain>
    </source>
</reference>
<proteinExistence type="predicted"/>
<organism evidence="2 3">
    <name type="scientific">Thalassotalea agarivorans</name>
    <name type="common">Thalassomonas agarivorans</name>
    <dbReference type="NCBI Taxonomy" id="349064"/>
    <lineage>
        <taxon>Bacteria</taxon>
        <taxon>Pseudomonadati</taxon>
        <taxon>Pseudomonadota</taxon>
        <taxon>Gammaproteobacteria</taxon>
        <taxon>Alteromonadales</taxon>
        <taxon>Colwelliaceae</taxon>
        <taxon>Thalassotalea</taxon>
    </lineage>
</organism>
<keyword evidence="3" id="KW-1185">Reference proteome</keyword>
<evidence type="ECO:0000256" key="1">
    <source>
        <dbReference type="SAM" id="Phobius"/>
    </source>
</evidence>
<keyword evidence="1" id="KW-0812">Transmembrane</keyword>
<keyword evidence="1" id="KW-0472">Membrane</keyword>